<gene>
    <name evidence="1" type="ORF">JY651_47895</name>
</gene>
<reference evidence="1 2" key="1">
    <citation type="submission" date="2021-02" db="EMBL/GenBank/DDBJ databases">
        <title>De Novo genome assembly of isolated myxobacteria.</title>
        <authorList>
            <person name="Stevens D.C."/>
        </authorList>
    </citation>
    <scope>NUCLEOTIDE SEQUENCE [LARGE SCALE GENOMIC DNA]</scope>
    <source>
        <strain evidence="2">SCPEA02</strain>
    </source>
</reference>
<keyword evidence="2" id="KW-1185">Reference proteome</keyword>
<proteinExistence type="predicted"/>
<evidence type="ECO:0000313" key="1">
    <source>
        <dbReference type="EMBL" id="QSQ28576.1"/>
    </source>
</evidence>
<sequence length="109" mass="12535">MGDQLQAAATRIAEKWGPHQLKEAEQVAIRKALAQGEQWLARLLERQARGRFLEQVLRRQFTQLKWNPKGVDAVDPLTGYKYELLSGTDSNLALHGTRMARELFRMITF</sequence>
<organism evidence="1 2">
    <name type="scientific">Pyxidicoccus parkwayensis</name>
    <dbReference type="NCBI Taxonomy" id="2813578"/>
    <lineage>
        <taxon>Bacteria</taxon>
        <taxon>Pseudomonadati</taxon>
        <taxon>Myxococcota</taxon>
        <taxon>Myxococcia</taxon>
        <taxon>Myxococcales</taxon>
        <taxon>Cystobacterineae</taxon>
        <taxon>Myxococcaceae</taxon>
        <taxon>Pyxidicoccus</taxon>
    </lineage>
</organism>
<protein>
    <submittedName>
        <fullName evidence="1">Uncharacterized protein</fullName>
    </submittedName>
</protein>
<accession>A0ABX7PDL4</accession>
<evidence type="ECO:0000313" key="2">
    <source>
        <dbReference type="Proteomes" id="UP000662747"/>
    </source>
</evidence>
<dbReference type="Proteomes" id="UP000662747">
    <property type="component" value="Chromosome"/>
</dbReference>
<dbReference type="EMBL" id="CP071090">
    <property type="protein sequence ID" value="QSQ28576.1"/>
    <property type="molecule type" value="Genomic_DNA"/>
</dbReference>
<name>A0ABX7PDL4_9BACT</name>